<evidence type="ECO:0000313" key="7">
    <source>
        <dbReference type="EMBL" id="KGG52879.1"/>
    </source>
</evidence>
<dbReference type="HAMAP" id="MF_00545">
    <property type="entry name" value="Ribosomal_eS24"/>
    <property type="match status" value="1"/>
</dbReference>
<dbReference type="AlphaFoldDB" id="A0A098VVN2"/>
<evidence type="ECO:0000256" key="2">
    <source>
        <dbReference type="ARBA" id="ARBA00022980"/>
    </source>
</evidence>
<dbReference type="Pfam" id="PF01282">
    <property type="entry name" value="Ribosomal_S24e"/>
    <property type="match status" value="1"/>
</dbReference>
<keyword evidence="8" id="KW-1185">Reference proteome</keyword>
<dbReference type="InterPro" id="IPR001976">
    <property type="entry name" value="Ribosomal_eS24"/>
</dbReference>
<comment type="caution">
    <text evidence="7">The sequence shown here is derived from an EMBL/GenBank/DDBJ whole genome shotgun (WGS) entry which is preliminary data.</text>
</comment>
<comment type="similarity">
    <text evidence="1 4">Belongs to the eukaryotic ribosomal protein eS24 family.</text>
</comment>
<reference evidence="7 8" key="1">
    <citation type="submission" date="2014-04" db="EMBL/GenBank/DDBJ databases">
        <title>A new species of microsporidia sheds light on the evolution of extreme parasitism.</title>
        <authorList>
            <person name="Haag K.L."/>
            <person name="James T.Y."/>
            <person name="Larsson R."/>
            <person name="Schaer T.M."/>
            <person name="Refardt D."/>
            <person name="Pombert J.-F."/>
            <person name="Ebert D."/>
        </authorList>
    </citation>
    <scope>NUCLEOTIDE SEQUENCE [LARGE SCALE GENOMIC DNA]</scope>
    <source>
        <strain evidence="7 8">UGP3</strain>
        <tissue evidence="7">Spores</tissue>
    </source>
</reference>
<feature type="region of interest" description="Disordered" evidence="6">
    <location>
        <begin position="88"/>
        <end position="118"/>
    </location>
</feature>
<feature type="compositionally biased region" description="Basic residues" evidence="6">
    <location>
        <begin position="90"/>
        <end position="118"/>
    </location>
</feature>
<name>A0A098VVN2_9MICR</name>
<dbReference type="GO" id="GO:1990904">
    <property type="term" value="C:ribonucleoprotein complex"/>
    <property type="evidence" value="ECO:0007669"/>
    <property type="project" value="UniProtKB-KW"/>
</dbReference>
<dbReference type="InterPro" id="IPR053709">
    <property type="entry name" value="eRP_eS24_sf"/>
</dbReference>
<protein>
    <recommendedName>
        <fullName evidence="5">40S ribosomal protein S24</fullName>
    </recommendedName>
</protein>
<keyword evidence="3 4" id="KW-0687">Ribonucleoprotein</keyword>
<dbReference type="Proteomes" id="UP000029725">
    <property type="component" value="Unassembled WGS sequence"/>
</dbReference>
<keyword evidence="2 4" id="KW-0689">Ribosomal protein</keyword>
<dbReference type="SUPFAM" id="SSF54189">
    <property type="entry name" value="Ribosomal proteins S24e, L23 and L15e"/>
    <property type="match status" value="1"/>
</dbReference>
<dbReference type="GO" id="GO:0006412">
    <property type="term" value="P:translation"/>
    <property type="evidence" value="ECO:0007669"/>
    <property type="project" value="InterPro"/>
</dbReference>
<evidence type="ECO:0000256" key="3">
    <source>
        <dbReference type="ARBA" id="ARBA00023274"/>
    </source>
</evidence>
<sequence length="118" mass="13202">MTNPLLKRKQMVIDVIHPGLANISQADLRAKLAKMYKADPQAVVVFGNKTAFGGGKSTCFALIYDNVDAVKSFEPKFHQVRNGLITITKQGRKLRKEKKNRAKKIRGSKKHKPQSGKK</sequence>
<evidence type="ECO:0000256" key="5">
    <source>
        <dbReference type="RuleBase" id="RU004383"/>
    </source>
</evidence>
<accession>A0A098VVN2</accession>
<dbReference type="Gene3D" id="3.30.70.3370">
    <property type="match status" value="1"/>
</dbReference>
<organism evidence="7 8">
    <name type="scientific">Mitosporidium daphniae</name>
    <dbReference type="NCBI Taxonomy" id="1485682"/>
    <lineage>
        <taxon>Eukaryota</taxon>
        <taxon>Fungi</taxon>
        <taxon>Fungi incertae sedis</taxon>
        <taxon>Microsporidia</taxon>
        <taxon>Mitosporidium</taxon>
    </lineage>
</organism>
<evidence type="ECO:0000256" key="4">
    <source>
        <dbReference type="RuleBase" id="RU004381"/>
    </source>
</evidence>
<dbReference type="InterPro" id="IPR012678">
    <property type="entry name" value="Ribosomal_uL23/eL15/eS24_sf"/>
</dbReference>
<dbReference type="InterPro" id="IPR018098">
    <property type="entry name" value="Ribosomal_eS24_CS"/>
</dbReference>
<dbReference type="HOGENOM" id="CLU_107248_1_0_1"/>
<evidence type="ECO:0000256" key="1">
    <source>
        <dbReference type="ARBA" id="ARBA00009680"/>
    </source>
</evidence>
<dbReference type="GO" id="GO:0005840">
    <property type="term" value="C:ribosome"/>
    <property type="evidence" value="ECO:0007669"/>
    <property type="project" value="UniProtKB-KW"/>
</dbReference>
<dbReference type="PANTHER" id="PTHR10496">
    <property type="entry name" value="40S RIBOSOMAL PROTEIN S24"/>
    <property type="match status" value="1"/>
</dbReference>
<dbReference type="GO" id="GO:0003735">
    <property type="term" value="F:structural constituent of ribosome"/>
    <property type="evidence" value="ECO:0007669"/>
    <property type="project" value="InterPro"/>
</dbReference>
<dbReference type="OrthoDB" id="5571754at2759"/>
<evidence type="ECO:0000313" key="8">
    <source>
        <dbReference type="Proteomes" id="UP000029725"/>
    </source>
</evidence>
<proteinExistence type="inferred from homology"/>
<dbReference type="PROSITE" id="PS00529">
    <property type="entry name" value="RIBOSOMAL_S24E"/>
    <property type="match status" value="1"/>
</dbReference>
<dbReference type="GeneID" id="25258230"/>
<dbReference type="EMBL" id="JMKJ01000032">
    <property type="protein sequence ID" value="KGG52879.1"/>
    <property type="molecule type" value="Genomic_DNA"/>
</dbReference>
<dbReference type="VEuPathDB" id="MicrosporidiaDB:DI09_129p20"/>
<gene>
    <name evidence="7" type="ORF">DI09_129p20</name>
</gene>
<evidence type="ECO:0000256" key="6">
    <source>
        <dbReference type="SAM" id="MobiDB-lite"/>
    </source>
</evidence>
<dbReference type="RefSeq" id="XP_013239315.1">
    <property type="nucleotide sequence ID" value="XM_013383861.1"/>
</dbReference>